<evidence type="ECO:0000313" key="3">
    <source>
        <dbReference type="Proteomes" id="UP000265520"/>
    </source>
</evidence>
<comment type="caution">
    <text evidence="2">The sequence shown here is derived from an EMBL/GenBank/DDBJ whole genome shotgun (WGS) entry which is preliminary data.</text>
</comment>
<sequence>YGWWQTGQNDYQGWNQREQYDSGLHNKYQGRNARSGNCGTWDGFNRKREYNLSWSQDPGYHHGANDYQMNRGRRRNGGRGGGGGRRGNFAYVDKVATSGAW</sequence>
<dbReference type="Proteomes" id="UP000265520">
    <property type="component" value="Unassembled WGS sequence"/>
</dbReference>
<evidence type="ECO:0000256" key="1">
    <source>
        <dbReference type="SAM" id="MobiDB-lite"/>
    </source>
</evidence>
<protein>
    <submittedName>
        <fullName evidence="2">DNA repair protein recA-like protein</fullName>
    </submittedName>
</protein>
<feature type="region of interest" description="Disordered" evidence="1">
    <location>
        <begin position="55"/>
        <end position="89"/>
    </location>
</feature>
<proteinExistence type="predicted"/>
<name>A0A392S2W7_9FABA</name>
<feature type="non-terminal residue" evidence="2">
    <location>
        <position position="1"/>
    </location>
</feature>
<keyword evidence="3" id="KW-1185">Reference proteome</keyword>
<dbReference type="EMBL" id="LXQA010303541">
    <property type="protein sequence ID" value="MCI42360.1"/>
    <property type="molecule type" value="Genomic_DNA"/>
</dbReference>
<reference evidence="2 3" key="1">
    <citation type="journal article" date="2018" name="Front. Plant Sci.">
        <title>Red Clover (Trifolium pratense) and Zigzag Clover (T. medium) - A Picture of Genomic Similarities and Differences.</title>
        <authorList>
            <person name="Dluhosova J."/>
            <person name="Istvanek J."/>
            <person name="Nedelnik J."/>
            <person name="Repkova J."/>
        </authorList>
    </citation>
    <scope>NUCLEOTIDE SEQUENCE [LARGE SCALE GENOMIC DNA]</scope>
    <source>
        <strain evidence="3">cv. 10/8</strain>
        <tissue evidence="2">Leaf</tissue>
    </source>
</reference>
<evidence type="ECO:0000313" key="2">
    <source>
        <dbReference type="EMBL" id="MCI42360.1"/>
    </source>
</evidence>
<accession>A0A392S2W7</accession>
<dbReference type="AlphaFoldDB" id="A0A392S2W7"/>
<organism evidence="2 3">
    <name type="scientific">Trifolium medium</name>
    <dbReference type="NCBI Taxonomy" id="97028"/>
    <lineage>
        <taxon>Eukaryota</taxon>
        <taxon>Viridiplantae</taxon>
        <taxon>Streptophyta</taxon>
        <taxon>Embryophyta</taxon>
        <taxon>Tracheophyta</taxon>
        <taxon>Spermatophyta</taxon>
        <taxon>Magnoliopsida</taxon>
        <taxon>eudicotyledons</taxon>
        <taxon>Gunneridae</taxon>
        <taxon>Pentapetalae</taxon>
        <taxon>rosids</taxon>
        <taxon>fabids</taxon>
        <taxon>Fabales</taxon>
        <taxon>Fabaceae</taxon>
        <taxon>Papilionoideae</taxon>
        <taxon>50 kb inversion clade</taxon>
        <taxon>NPAAA clade</taxon>
        <taxon>Hologalegina</taxon>
        <taxon>IRL clade</taxon>
        <taxon>Trifolieae</taxon>
        <taxon>Trifolium</taxon>
    </lineage>
</organism>